<dbReference type="Proteomes" id="UP001165124">
    <property type="component" value="Unassembled WGS sequence"/>
</dbReference>
<gene>
    <name evidence="3" type="ORF">Arub01_30910</name>
</gene>
<evidence type="ECO:0000256" key="1">
    <source>
        <dbReference type="SAM" id="MobiDB-lite"/>
    </source>
</evidence>
<name>A0A9W6UX29_9ACTN</name>
<keyword evidence="4" id="KW-1185">Reference proteome</keyword>
<protein>
    <recommendedName>
        <fullName evidence="5">Sensor domain-containing protein</fullName>
    </recommendedName>
</protein>
<proteinExistence type="predicted"/>
<evidence type="ECO:0000256" key="2">
    <source>
        <dbReference type="SAM" id="SignalP"/>
    </source>
</evidence>
<dbReference type="RefSeq" id="WP_067907236.1">
    <property type="nucleotide sequence ID" value="NZ_BSRZ01000006.1"/>
</dbReference>
<accession>A0A9W6UX29</accession>
<feature type="region of interest" description="Disordered" evidence="1">
    <location>
        <begin position="166"/>
        <end position="185"/>
    </location>
</feature>
<feature type="compositionally biased region" description="Low complexity" evidence="1">
    <location>
        <begin position="175"/>
        <end position="185"/>
    </location>
</feature>
<keyword evidence="2" id="KW-0732">Signal</keyword>
<evidence type="ECO:0008006" key="5">
    <source>
        <dbReference type="Google" id="ProtNLM"/>
    </source>
</evidence>
<organism evidence="3 4">
    <name type="scientific">Actinomadura rubrobrunea</name>
    <dbReference type="NCBI Taxonomy" id="115335"/>
    <lineage>
        <taxon>Bacteria</taxon>
        <taxon>Bacillati</taxon>
        <taxon>Actinomycetota</taxon>
        <taxon>Actinomycetes</taxon>
        <taxon>Streptosporangiales</taxon>
        <taxon>Thermomonosporaceae</taxon>
        <taxon>Actinomadura</taxon>
    </lineage>
</organism>
<sequence length="235" mass="24984">MAQHRLFPVAVLAATLAAALASCAGDEGDARPVRATDRAAPVGTGYTSDQLEQALLFEISGYQRAGEPDSGEYGSLKAIQNFDQLQDQVVLDKPRCAKAARPGAEIDRSTPTAIATFTRGNGLTATETLMAVGAATADKHIRARVPEGCLTFRTRVGSQWSEHRVVETPPGTLGEGSRTVGVTTTSGASHTKTWYVVLRGRHFLATISLHGPGATRAEAELLATQAYDQARRILR</sequence>
<dbReference type="PROSITE" id="PS51257">
    <property type="entry name" value="PROKAR_LIPOPROTEIN"/>
    <property type="match status" value="1"/>
</dbReference>
<dbReference type="EMBL" id="BSRZ01000006">
    <property type="protein sequence ID" value="GLW64847.1"/>
    <property type="molecule type" value="Genomic_DNA"/>
</dbReference>
<feature type="signal peptide" evidence="2">
    <location>
        <begin position="1"/>
        <end position="24"/>
    </location>
</feature>
<feature type="chain" id="PRO_5040830798" description="Sensor domain-containing protein" evidence="2">
    <location>
        <begin position="25"/>
        <end position="235"/>
    </location>
</feature>
<reference evidence="3" key="1">
    <citation type="submission" date="2023-02" db="EMBL/GenBank/DDBJ databases">
        <title>Actinomadura rubrobrunea NBRC 14622.</title>
        <authorList>
            <person name="Ichikawa N."/>
            <person name="Sato H."/>
            <person name="Tonouchi N."/>
        </authorList>
    </citation>
    <scope>NUCLEOTIDE SEQUENCE</scope>
    <source>
        <strain evidence="3">NBRC 14622</strain>
    </source>
</reference>
<comment type="caution">
    <text evidence="3">The sequence shown here is derived from an EMBL/GenBank/DDBJ whole genome shotgun (WGS) entry which is preliminary data.</text>
</comment>
<evidence type="ECO:0000313" key="3">
    <source>
        <dbReference type="EMBL" id="GLW64847.1"/>
    </source>
</evidence>
<dbReference type="AlphaFoldDB" id="A0A9W6UX29"/>
<evidence type="ECO:0000313" key="4">
    <source>
        <dbReference type="Proteomes" id="UP001165124"/>
    </source>
</evidence>